<dbReference type="Proteomes" id="UP000245207">
    <property type="component" value="Unassembled WGS sequence"/>
</dbReference>
<organism evidence="3 4">
    <name type="scientific">Artemisia annua</name>
    <name type="common">Sweet wormwood</name>
    <dbReference type="NCBI Taxonomy" id="35608"/>
    <lineage>
        <taxon>Eukaryota</taxon>
        <taxon>Viridiplantae</taxon>
        <taxon>Streptophyta</taxon>
        <taxon>Embryophyta</taxon>
        <taxon>Tracheophyta</taxon>
        <taxon>Spermatophyta</taxon>
        <taxon>Magnoliopsida</taxon>
        <taxon>eudicotyledons</taxon>
        <taxon>Gunneridae</taxon>
        <taxon>Pentapetalae</taxon>
        <taxon>asterids</taxon>
        <taxon>campanulids</taxon>
        <taxon>Asterales</taxon>
        <taxon>Asteraceae</taxon>
        <taxon>Asteroideae</taxon>
        <taxon>Anthemideae</taxon>
        <taxon>Artemisiinae</taxon>
        <taxon>Artemisia</taxon>
    </lineage>
</organism>
<evidence type="ECO:0000313" key="4">
    <source>
        <dbReference type="Proteomes" id="UP000245207"/>
    </source>
</evidence>
<protein>
    <submittedName>
        <fullName evidence="3">X8 domain-containing protein</fullName>
    </submittedName>
</protein>
<evidence type="ECO:0000256" key="1">
    <source>
        <dbReference type="ARBA" id="ARBA00022729"/>
    </source>
</evidence>
<evidence type="ECO:0000313" key="3">
    <source>
        <dbReference type="EMBL" id="PWA40008.1"/>
    </source>
</evidence>
<keyword evidence="4" id="KW-1185">Reference proteome</keyword>
<dbReference type="PANTHER" id="PTHR31044:SF147">
    <property type="entry name" value="CARBOHYDRATE-BINDING X8 DOMAIN PROTEIN"/>
    <property type="match status" value="1"/>
</dbReference>
<dbReference type="AlphaFoldDB" id="A0A2U1KTD0"/>
<dbReference type="SMART" id="SM00768">
    <property type="entry name" value="X8"/>
    <property type="match status" value="1"/>
</dbReference>
<reference evidence="3 4" key="1">
    <citation type="journal article" date="2018" name="Mol. Plant">
        <title>The genome of Artemisia annua provides insight into the evolution of Asteraceae family and artemisinin biosynthesis.</title>
        <authorList>
            <person name="Shen Q."/>
            <person name="Zhang L."/>
            <person name="Liao Z."/>
            <person name="Wang S."/>
            <person name="Yan T."/>
            <person name="Shi P."/>
            <person name="Liu M."/>
            <person name="Fu X."/>
            <person name="Pan Q."/>
            <person name="Wang Y."/>
            <person name="Lv Z."/>
            <person name="Lu X."/>
            <person name="Zhang F."/>
            <person name="Jiang W."/>
            <person name="Ma Y."/>
            <person name="Chen M."/>
            <person name="Hao X."/>
            <person name="Li L."/>
            <person name="Tang Y."/>
            <person name="Lv G."/>
            <person name="Zhou Y."/>
            <person name="Sun X."/>
            <person name="Brodelius P.E."/>
            <person name="Rose J.K.C."/>
            <person name="Tang K."/>
        </authorList>
    </citation>
    <scope>NUCLEOTIDE SEQUENCE [LARGE SCALE GENOMIC DNA]</scope>
    <source>
        <strain evidence="4">cv. Huhao1</strain>
        <tissue evidence="3">Leaf</tissue>
    </source>
</reference>
<proteinExistence type="predicted"/>
<gene>
    <name evidence="3" type="ORF">CTI12_AA566710</name>
</gene>
<evidence type="ECO:0000259" key="2">
    <source>
        <dbReference type="SMART" id="SM00768"/>
    </source>
</evidence>
<name>A0A2U1KTD0_ARTAN</name>
<sequence>MIIEQDKRWCVSRSQTPASKLQQVLDNVCARLDCKEILPGGSCYAPNNYINHGSYAIDLDYRVNNVCDASYATITNKDPSFETCVYP</sequence>
<dbReference type="InterPro" id="IPR012946">
    <property type="entry name" value="X8"/>
</dbReference>
<accession>A0A2U1KTD0</accession>
<dbReference type="InterPro" id="IPR044788">
    <property type="entry name" value="X8_dom_prot"/>
</dbReference>
<dbReference type="OrthoDB" id="1928574at2759"/>
<comment type="caution">
    <text evidence="3">The sequence shown here is derived from an EMBL/GenBank/DDBJ whole genome shotgun (WGS) entry which is preliminary data.</text>
</comment>
<dbReference type="GO" id="GO:0009506">
    <property type="term" value="C:plasmodesma"/>
    <property type="evidence" value="ECO:0007669"/>
    <property type="project" value="UniProtKB-ARBA"/>
</dbReference>
<feature type="domain" description="X8" evidence="2">
    <location>
        <begin position="8"/>
        <end position="86"/>
    </location>
</feature>
<dbReference type="Pfam" id="PF07983">
    <property type="entry name" value="X8"/>
    <property type="match status" value="1"/>
</dbReference>
<dbReference type="PANTHER" id="PTHR31044">
    <property type="entry name" value="BETA-1,3 GLUCANASE"/>
    <property type="match status" value="1"/>
</dbReference>
<dbReference type="STRING" id="35608.A0A2U1KTD0"/>
<keyword evidence="1" id="KW-0732">Signal</keyword>
<dbReference type="EMBL" id="PKPP01014143">
    <property type="protein sequence ID" value="PWA40008.1"/>
    <property type="molecule type" value="Genomic_DNA"/>
</dbReference>